<accession>A0ABS9SP82</accession>
<dbReference type="InterPro" id="IPR036890">
    <property type="entry name" value="HATPase_C_sf"/>
</dbReference>
<keyword evidence="3" id="KW-0597">Phosphoprotein</keyword>
<reference evidence="6 7" key="1">
    <citation type="submission" date="2022-02" db="EMBL/GenBank/DDBJ databases">
        <authorList>
            <person name="Min J."/>
        </authorList>
    </citation>
    <scope>NUCLEOTIDE SEQUENCE [LARGE SCALE GENOMIC DNA]</scope>
    <source>
        <strain evidence="6 7">GR10-1</strain>
    </source>
</reference>
<dbReference type="PANTHER" id="PTHR43065:SF50">
    <property type="entry name" value="HISTIDINE KINASE"/>
    <property type="match status" value="1"/>
</dbReference>
<name>A0ABS9SP82_9BACT</name>
<keyword evidence="7" id="KW-1185">Reference proteome</keyword>
<dbReference type="Gene3D" id="1.10.287.130">
    <property type="match status" value="1"/>
</dbReference>
<dbReference type="GO" id="GO:0005524">
    <property type="term" value="F:ATP binding"/>
    <property type="evidence" value="ECO:0007669"/>
    <property type="project" value="UniProtKB-KW"/>
</dbReference>
<dbReference type="InterPro" id="IPR003661">
    <property type="entry name" value="HisK_dim/P_dom"/>
</dbReference>
<keyword evidence="6" id="KW-0547">Nucleotide-binding</keyword>
<dbReference type="EMBL" id="JAKWBL010000004">
    <property type="protein sequence ID" value="MCH5600162.1"/>
    <property type="molecule type" value="Genomic_DNA"/>
</dbReference>
<dbReference type="Pfam" id="PF02518">
    <property type="entry name" value="HATPase_c"/>
    <property type="match status" value="1"/>
</dbReference>
<dbReference type="InterPro" id="IPR003594">
    <property type="entry name" value="HATPase_dom"/>
</dbReference>
<dbReference type="InterPro" id="IPR005467">
    <property type="entry name" value="His_kinase_dom"/>
</dbReference>
<dbReference type="RefSeq" id="WP_240832172.1">
    <property type="nucleotide sequence ID" value="NZ_JAKWBL010000004.1"/>
</dbReference>
<evidence type="ECO:0000313" key="7">
    <source>
        <dbReference type="Proteomes" id="UP001202248"/>
    </source>
</evidence>
<gene>
    <name evidence="6" type="ORF">MKP09_20695</name>
</gene>
<keyword evidence="6" id="KW-0067">ATP-binding</keyword>
<evidence type="ECO:0000256" key="2">
    <source>
        <dbReference type="ARBA" id="ARBA00012438"/>
    </source>
</evidence>
<dbReference type="SUPFAM" id="SSF55874">
    <property type="entry name" value="ATPase domain of HSP90 chaperone/DNA topoisomerase II/histidine kinase"/>
    <property type="match status" value="1"/>
</dbReference>
<dbReference type="SUPFAM" id="SSF47384">
    <property type="entry name" value="Homodimeric domain of signal transducing histidine kinase"/>
    <property type="match status" value="1"/>
</dbReference>
<dbReference type="SMART" id="SM00388">
    <property type="entry name" value="HisKA"/>
    <property type="match status" value="1"/>
</dbReference>
<evidence type="ECO:0000256" key="4">
    <source>
        <dbReference type="SAM" id="Coils"/>
    </source>
</evidence>
<dbReference type="Proteomes" id="UP001202248">
    <property type="component" value="Unassembled WGS sequence"/>
</dbReference>
<comment type="catalytic activity">
    <reaction evidence="1">
        <text>ATP + protein L-histidine = ADP + protein N-phospho-L-histidine.</text>
        <dbReference type="EC" id="2.7.13.3"/>
    </reaction>
</comment>
<evidence type="ECO:0000259" key="5">
    <source>
        <dbReference type="PROSITE" id="PS50109"/>
    </source>
</evidence>
<dbReference type="InterPro" id="IPR036097">
    <property type="entry name" value="HisK_dim/P_sf"/>
</dbReference>
<dbReference type="CDD" id="cd00082">
    <property type="entry name" value="HisKA"/>
    <property type="match status" value="1"/>
</dbReference>
<organism evidence="6 7">
    <name type="scientific">Niabella ginsengisoli</name>
    <dbReference type="NCBI Taxonomy" id="522298"/>
    <lineage>
        <taxon>Bacteria</taxon>
        <taxon>Pseudomonadati</taxon>
        <taxon>Bacteroidota</taxon>
        <taxon>Chitinophagia</taxon>
        <taxon>Chitinophagales</taxon>
        <taxon>Chitinophagaceae</taxon>
        <taxon>Niabella</taxon>
    </lineage>
</organism>
<evidence type="ECO:0000256" key="3">
    <source>
        <dbReference type="ARBA" id="ARBA00022553"/>
    </source>
</evidence>
<protein>
    <recommendedName>
        <fullName evidence="2">histidine kinase</fullName>
        <ecNumber evidence="2">2.7.13.3</ecNumber>
    </recommendedName>
</protein>
<feature type="domain" description="Histidine kinase" evidence="5">
    <location>
        <begin position="61"/>
        <end position="311"/>
    </location>
</feature>
<comment type="caution">
    <text evidence="6">The sequence shown here is derived from an EMBL/GenBank/DDBJ whole genome shotgun (WGS) entry which is preliminary data.</text>
</comment>
<dbReference type="PROSITE" id="PS50109">
    <property type="entry name" value="HIS_KIN"/>
    <property type="match status" value="1"/>
</dbReference>
<dbReference type="InterPro" id="IPR004358">
    <property type="entry name" value="Sig_transdc_His_kin-like_C"/>
</dbReference>
<feature type="coiled-coil region" evidence="4">
    <location>
        <begin position="22"/>
        <end position="52"/>
    </location>
</feature>
<sequence>MENERLVRDQNITLERQVHERTQELEKSNDNLNNTLSQLKSAQSKLVESEKMVSLGQLTAGIAHEINNPINFVTSNVKPLELDITDLLTVIKKYEEIDTSKNVDDQLSSIEEYKKQIDINYINEEIRTLLSGIKDGAHRTAEIVSNLKNFARIDEANVKFVNLNRGLQSTLLLVKNSFPRDFILNKEFGDIPDVECTAGKINQVFMNIITNGLQSIEERQATNPGVGILSIKTFEEDGKVKVSIKDNGTGIEENIREKIFEPFYTTKPVGQGTGLGMSIVKGIIDSHNGTIEVISNFGDGAEFIITLPINYLN</sequence>
<dbReference type="EC" id="2.7.13.3" evidence="2"/>
<dbReference type="PANTHER" id="PTHR43065">
    <property type="entry name" value="SENSOR HISTIDINE KINASE"/>
    <property type="match status" value="1"/>
</dbReference>
<keyword evidence="4" id="KW-0175">Coiled coil</keyword>
<dbReference type="PRINTS" id="PR00344">
    <property type="entry name" value="BCTRLSENSOR"/>
</dbReference>
<dbReference type="SMART" id="SM00387">
    <property type="entry name" value="HATPase_c"/>
    <property type="match status" value="1"/>
</dbReference>
<evidence type="ECO:0000313" key="6">
    <source>
        <dbReference type="EMBL" id="MCH5600162.1"/>
    </source>
</evidence>
<evidence type="ECO:0000256" key="1">
    <source>
        <dbReference type="ARBA" id="ARBA00000085"/>
    </source>
</evidence>
<proteinExistence type="predicted"/>
<dbReference type="Gene3D" id="3.30.565.10">
    <property type="entry name" value="Histidine kinase-like ATPase, C-terminal domain"/>
    <property type="match status" value="1"/>
</dbReference>